<feature type="domain" description="Serine aminopeptidase S33" evidence="1">
    <location>
        <begin position="39"/>
        <end position="286"/>
    </location>
</feature>
<comment type="caution">
    <text evidence="2">The sequence shown here is derived from an EMBL/GenBank/DDBJ whole genome shotgun (WGS) entry which is preliminary data.</text>
</comment>
<organism evidence="2 3">
    <name type="scientific">Zhihengliuella alba</name>
    <dbReference type="NCBI Taxonomy" id="547018"/>
    <lineage>
        <taxon>Bacteria</taxon>
        <taxon>Bacillati</taxon>
        <taxon>Actinomycetota</taxon>
        <taxon>Actinomycetes</taxon>
        <taxon>Micrococcales</taxon>
        <taxon>Micrococcaceae</taxon>
        <taxon>Zhihengliuella</taxon>
    </lineage>
</organism>
<dbReference type="SUPFAM" id="SSF53474">
    <property type="entry name" value="alpha/beta-Hydrolases"/>
    <property type="match status" value="1"/>
</dbReference>
<evidence type="ECO:0000259" key="1">
    <source>
        <dbReference type="Pfam" id="PF12146"/>
    </source>
</evidence>
<evidence type="ECO:0000313" key="2">
    <source>
        <dbReference type="EMBL" id="GAA3694740.1"/>
    </source>
</evidence>
<dbReference type="InterPro" id="IPR029058">
    <property type="entry name" value="AB_hydrolase_fold"/>
</dbReference>
<name>A0ABP7CUC5_9MICC</name>
<dbReference type="InterPro" id="IPR000073">
    <property type="entry name" value="AB_hydrolase_1"/>
</dbReference>
<evidence type="ECO:0000313" key="3">
    <source>
        <dbReference type="Proteomes" id="UP001501536"/>
    </source>
</evidence>
<dbReference type="PRINTS" id="PR00111">
    <property type="entry name" value="ABHYDROLASE"/>
</dbReference>
<keyword evidence="3" id="KW-1185">Reference proteome</keyword>
<dbReference type="InterPro" id="IPR022742">
    <property type="entry name" value="Hydrolase_4"/>
</dbReference>
<reference evidence="3" key="1">
    <citation type="journal article" date="2019" name="Int. J. Syst. Evol. Microbiol.">
        <title>The Global Catalogue of Microorganisms (GCM) 10K type strain sequencing project: providing services to taxonomists for standard genome sequencing and annotation.</title>
        <authorList>
            <consortium name="The Broad Institute Genomics Platform"/>
            <consortium name="The Broad Institute Genome Sequencing Center for Infectious Disease"/>
            <person name="Wu L."/>
            <person name="Ma J."/>
        </authorList>
    </citation>
    <scope>NUCLEOTIDE SEQUENCE [LARGE SCALE GENOMIC DNA]</scope>
    <source>
        <strain evidence="3">JCM 16961</strain>
    </source>
</reference>
<dbReference type="Proteomes" id="UP001501536">
    <property type="component" value="Unassembled WGS sequence"/>
</dbReference>
<dbReference type="PANTHER" id="PTHR43798">
    <property type="entry name" value="MONOACYLGLYCEROL LIPASE"/>
    <property type="match status" value="1"/>
</dbReference>
<dbReference type="EMBL" id="BAABCJ010000001">
    <property type="protein sequence ID" value="GAA3694740.1"/>
    <property type="molecule type" value="Genomic_DNA"/>
</dbReference>
<dbReference type="Pfam" id="PF12146">
    <property type="entry name" value="Hydrolase_4"/>
    <property type="match status" value="1"/>
</dbReference>
<protein>
    <recommendedName>
        <fullName evidence="1">Serine aminopeptidase S33 domain-containing protein</fullName>
    </recommendedName>
</protein>
<sequence length="314" mass="33470">MSPRRSLLSTHELHGARVRCWTYPGRPDAAAATGSPPAPSRGVVVAVHGFRGDHHGLTRLIEALPETTFVVPDLPGFGASTELPADAPHRHDIEGYAAVLSALVEDLGVGADAVLLGHSFGSLVAAAHAAAAPHRWAGLILVNPISEPALEGSEAVLSRLAHLFYRCGAALPAPLGERLLRWRLVTDVMSLTMTKSRDRETRRYVRDQHRRYFGGFTSRRALLEAFAASISCTVRDDAAAIPVPTLLVAGVLDELGSPESQRALSARFPDARLRLIDGVGHLIHYEAAGPAAQLVRGFLRDLAGRVQGRAVGGS</sequence>
<gene>
    <name evidence="2" type="ORF">GCM10022377_04320</name>
</gene>
<accession>A0ABP7CUC5</accession>
<proteinExistence type="predicted"/>
<dbReference type="Gene3D" id="3.40.50.1820">
    <property type="entry name" value="alpha/beta hydrolase"/>
    <property type="match status" value="1"/>
</dbReference>
<dbReference type="InterPro" id="IPR050266">
    <property type="entry name" value="AB_hydrolase_sf"/>
</dbReference>
<dbReference type="PANTHER" id="PTHR43798:SF5">
    <property type="entry name" value="MONOACYLGLYCEROL LIPASE ABHD6"/>
    <property type="match status" value="1"/>
</dbReference>
<dbReference type="RefSeq" id="WP_344879286.1">
    <property type="nucleotide sequence ID" value="NZ_BAABCJ010000001.1"/>
</dbReference>